<dbReference type="HOGENOM" id="CLU_063236_8_2_11"/>
<dbReference type="InterPro" id="IPR000524">
    <property type="entry name" value="Tscrpt_reg_HTH_GntR"/>
</dbReference>
<dbReference type="OrthoDB" id="7363114at2"/>
<dbReference type="InterPro" id="IPR028978">
    <property type="entry name" value="Chorismate_lyase_/UTRA_dom_sf"/>
</dbReference>
<gene>
    <name evidence="5" type="ORF">COLSTE_00786</name>
</gene>
<dbReference type="AlphaFoldDB" id="B6G9P5"/>
<dbReference type="PROSITE" id="PS50949">
    <property type="entry name" value="HTH_GNTR"/>
    <property type="match status" value="1"/>
</dbReference>
<accession>B6G9P5</accession>
<evidence type="ECO:0000313" key="5">
    <source>
        <dbReference type="EMBL" id="EEA90992.1"/>
    </source>
</evidence>
<evidence type="ECO:0000256" key="1">
    <source>
        <dbReference type="ARBA" id="ARBA00023015"/>
    </source>
</evidence>
<organism evidence="5 6">
    <name type="scientific">Collinsella stercoris DSM 13279</name>
    <dbReference type="NCBI Taxonomy" id="445975"/>
    <lineage>
        <taxon>Bacteria</taxon>
        <taxon>Bacillati</taxon>
        <taxon>Actinomycetota</taxon>
        <taxon>Coriobacteriia</taxon>
        <taxon>Coriobacteriales</taxon>
        <taxon>Coriobacteriaceae</taxon>
        <taxon>Collinsella</taxon>
    </lineage>
</organism>
<dbReference type="eggNOG" id="COG2188">
    <property type="taxonomic scope" value="Bacteria"/>
</dbReference>
<evidence type="ECO:0000259" key="4">
    <source>
        <dbReference type="PROSITE" id="PS50949"/>
    </source>
</evidence>
<dbReference type="CDD" id="cd07377">
    <property type="entry name" value="WHTH_GntR"/>
    <property type="match status" value="1"/>
</dbReference>
<sequence length="245" mass="27941">MSAQTLKDSPLLLYQQVAGDLRSSIENDVYHEGHRIPSEAELSQLYSVSRITVRKAIEQLVDEGLLVKRQGKGTFVQPRRRERVILDDRSSEINGFSVSCRKNGFVPGAQLLRREVVSVPEGEREFFGDEVEELIAIDRIRTADGSPIMVEHNLFPRVGLEFLETEPLGDASLFKLIRERTDRRAFRGSEQSLGIQLANDELAKLLEVPLAEPLFNLRGRYRDQFNKPLYVGQQYIIGSRYTFSM</sequence>
<dbReference type="GeneID" id="98003053"/>
<reference evidence="5 6" key="2">
    <citation type="submission" date="2008-10" db="EMBL/GenBank/DDBJ databases">
        <authorList>
            <person name="Fulton L."/>
            <person name="Clifton S."/>
            <person name="Fulton B."/>
            <person name="Xu J."/>
            <person name="Minx P."/>
            <person name="Pepin K.H."/>
            <person name="Johnson M."/>
            <person name="Thiruvilangam P."/>
            <person name="Bhonagiri V."/>
            <person name="Nash W.E."/>
            <person name="Mardis E.R."/>
            <person name="Wilson R.K."/>
        </authorList>
    </citation>
    <scope>NUCLEOTIDE SEQUENCE [LARGE SCALE GENOMIC DNA]</scope>
    <source>
        <strain evidence="5 6">DSM 13279</strain>
    </source>
</reference>
<dbReference type="PRINTS" id="PR00035">
    <property type="entry name" value="HTHGNTR"/>
</dbReference>
<evidence type="ECO:0000256" key="2">
    <source>
        <dbReference type="ARBA" id="ARBA00023125"/>
    </source>
</evidence>
<dbReference type="Gene3D" id="3.40.1410.10">
    <property type="entry name" value="Chorismate lyase-like"/>
    <property type="match status" value="1"/>
</dbReference>
<dbReference type="GO" id="GO:0003677">
    <property type="term" value="F:DNA binding"/>
    <property type="evidence" value="ECO:0007669"/>
    <property type="project" value="UniProtKB-KW"/>
</dbReference>
<dbReference type="RefSeq" id="WP_006720448.1">
    <property type="nucleotide sequence ID" value="NZ_CP085935.1"/>
</dbReference>
<dbReference type="FunFam" id="1.10.10.10:FF:000079">
    <property type="entry name" value="GntR family transcriptional regulator"/>
    <property type="match status" value="1"/>
</dbReference>
<protein>
    <submittedName>
        <fullName evidence="5">UbiC transcription regulator-associated domain protein</fullName>
    </submittedName>
</protein>
<dbReference type="InterPro" id="IPR036388">
    <property type="entry name" value="WH-like_DNA-bd_sf"/>
</dbReference>
<dbReference type="Gene3D" id="1.10.10.10">
    <property type="entry name" value="Winged helix-like DNA-binding domain superfamily/Winged helix DNA-binding domain"/>
    <property type="match status" value="1"/>
</dbReference>
<dbReference type="EMBL" id="ABXJ01000046">
    <property type="protein sequence ID" value="EEA90992.1"/>
    <property type="molecule type" value="Genomic_DNA"/>
</dbReference>
<dbReference type="InterPro" id="IPR050679">
    <property type="entry name" value="Bact_HTH_transcr_reg"/>
</dbReference>
<dbReference type="SMART" id="SM00866">
    <property type="entry name" value="UTRA"/>
    <property type="match status" value="1"/>
</dbReference>
<name>B6G9P5_9ACTN</name>
<evidence type="ECO:0000313" key="6">
    <source>
        <dbReference type="Proteomes" id="UP000003560"/>
    </source>
</evidence>
<dbReference type="Pfam" id="PF00392">
    <property type="entry name" value="GntR"/>
    <property type="match status" value="1"/>
</dbReference>
<keyword evidence="6" id="KW-1185">Reference proteome</keyword>
<comment type="caution">
    <text evidence="5">The sequence shown here is derived from an EMBL/GenBank/DDBJ whole genome shotgun (WGS) entry which is preliminary data.</text>
</comment>
<dbReference type="PANTHER" id="PTHR44846:SF1">
    <property type="entry name" value="MANNOSYL-D-GLYCERATE TRANSPORT_METABOLISM SYSTEM REPRESSOR MNGR-RELATED"/>
    <property type="match status" value="1"/>
</dbReference>
<keyword evidence="3" id="KW-0804">Transcription</keyword>
<dbReference type="InterPro" id="IPR036390">
    <property type="entry name" value="WH_DNA-bd_sf"/>
</dbReference>
<dbReference type="Proteomes" id="UP000003560">
    <property type="component" value="Unassembled WGS sequence"/>
</dbReference>
<dbReference type="GO" id="GO:0003700">
    <property type="term" value="F:DNA-binding transcription factor activity"/>
    <property type="evidence" value="ECO:0007669"/>
    <property type="project" value="InterPro"/>
</dbReference>
<dbReference type="SUPFAM" id="SSF64288">
    <property type="entry name" value="Chorismate lyase-like"/>
    <property type="match status" value="1"/>
</dbReference>
<dbReference type="STRING" id="445975.COLSTE_00786"/>
<keyword evidence="1" id="KW-0805">Transcription regulation</keyword>
<evidence type="ECO:0000256" key="3">
    <source>
        <dbReference type="ARBA" id="ARBA00023163"/>
    </source>
</evidence>
<feature type="domain" description="HTH gntR-type" evidence="4">
    <location>
        <begin position="11"/>
        <end position="79"/>
    </location>
</feature>
<dbReference type="GO" id="GO:0045892">
    <property type="term" value="P:negative regulation of DNA-templated transcription"/>
    <property type="evidence" value="ECO:0007669"/>
    <property type="project" value="TreeGrafter"/>
</dbReference>
<dbReference type="InterPro" id="IPR011663">
    <property type="entry name" value="UTRA"/>
</dbReference>
<dbReference type="PANTHER" id="PTHR44846">
    <property type="entry name" value="MANNOSYL-D-GLYCERATE TRANSPORT/METABOLISM SYSTEM REPRESSOR MNGR-RELATED"/>
    <property type="match status" value="1"/>
</dbReference>
<dbReference type="SMART" id="SM00345">
    <property type="entry name" value="HTH_GNTR"/>
    <property type="match status" value="1"/>
</dbReference>
<dbReference type="Pfam" id="PF07702">
    <property type="entry name" value="UTRA"/>
    <property type="match status" value="1"/>
</dbReference>
<dbReference type="SUPFAM" id="SSF46785">
    <property type="entry name" value="Winged helix' DNA-binding domain"/>
    <property type="match status" value="1"/>
</dbReference>
<keyword evidence="2" id="KW-0238">DNA-binding</keyword>
<proteinExistence type="predicted"/>
<reference evidence="5 6" key="1">
    <citation type="submission" date="2008-10" db="EMBL/GenBank/DDBJ databases">
        <title>Draft genome sequence of Collinsella stercoris (DSM 13279).</title>
        <authorList>
            <person name="Sudarsanam P."/>
            <person name="Ley R."/>
            <person name="Guruge J."/>
            <person name="Turnbaugh P.J."/>
            <person name="Mahowald M."/>
            <person name="Liep D."/>
            <person name="Gordon J."/>
        </authorList>
    </citation>
    <scope>NUCLEOTIDE SEQUENCE [LARGE SCALE GENOMIC DNA]</scope>
    <source>
        <strain evidence="5 6">DSM 13279</strain>
    </source>
</reference>